<organism evidence="4 5">
    <name type="scientific">Chromobacterium fluminis</name>
    <dbReference type="NCBI Taxonomy" id="3044269"/>
    <lineage>
        <taxon>Bacteria</taxon>
        <taxon>Pseudomonadati</taxon>
        <taxon>Pseudomonadota</taxon>
        <taxon>Betaproteobacteria</taxon>
        <taxon>Neisseriales</taxon>
        <taxon>Chromobacteriaceae</taxon>
        <taxon>Chromobacterium</taxon>
    </lineage>
</organism>
<sequence length="622" mass="68851">MSDRGVKRFEMPWRPTFELYSALGWAGSLVSTLGVGAAAAVPSSYTAYMAGLSLAGLAYRGWQTKKHLEFRVALAGTEFFTIPMQDVKEVMEEGQLWMGRGWEWQPMHTQRYYEASKRVVGDMLPPAWYLKLKKIPPYRDVVGAPWIHGLDAEEGDIQLPLTALEGHTGVYGTTGSGKTRFLETLCTQIISDPKNVIIIIDPKGDKELKNIAKEACVRAGRPDAFVMFHPAFPADSIRLDPLKNWTRRTQLASRISMLQSTDGGGDTFQQFAWRTINTVNEGLLYIGIRPNLKSIKKHTESGMDSLMEKVLVRFFEENIDGWESEVTALIAQAKKIEHSLNKTASKELIAYVEFYEKHIPEEVKKREEFIDKMLAQTKHSREHYGKMILNIQPLLDMLTADDLGKMLCPDAEDMSDTRPIFDSGKIIEGGYVLYVGLDSLSDATVGSALAGILLADLAAKTGEIYNYSDKARVHLIVDEAAEAVNDPLIQLLNKGRGAGVICWLLTQTFPDFVAKMGSEAKARQILGNLNNLIALRSVCPVTQKYISEQFGETDISQASMSFSAGSRSEDSGLNQQGSVSQSLSEKTVPLIPPSLLGALPNLHYIARMAGGRAIKGRLPKIL</sequence>
<gene>
    <name evidence="4" type="primary">traD</name>
    <name evidence="4" type="ORF">HA052_04885</name>
</gene>
<dbReference type="EMBL" id="JAAOMA010000004">
    <property type="protein sequence ID" value="NHR04526.1"/>
    <property type="molecule type" value="Genomic_DNA"/>
</dbReference>
<keyword evidence="1" id="KW-0472">Membrane</keyword>
<dbReference type="InterPro" id="IPR002789">
    <property type="entry name" value="HerA_central"/>
</dbReference>
<feature type="domain" description="Helicase HerA central" evidence="2">
    <location>
        <begin position="157"/>
        <end position="205"/>
    </location>
</feature>
<dbReference type="Gene3D" id="3.40.50.300">
    <property type="entry name" value="P-loop containing nucleotide triphosphate hydrolases"/>
    <property type="match status" value="2"/>
</dbReference>
<dbReference type="PANTHER" id="PTHR30121">
    <property type="entry name" value="UNCHARACTERIZED PROTEIN YJGR-RELATED"/>
    <property type="match status" value="1"/>
</dbReference>
<evidence type="ECO:0000313" key="4">
    <source>
        <dbReference type="EMBL" id="NHR04526.1"/>
    </source>
</evidence>
<evidence type="ECO:0000259" key="3">
    <source>
        <dbReference type="Pfam" id="PF12696"/>
    </source>
</evidence>
<proteinExistence type="predicted"/>
<dbReference type="CDD" id="cd01127">
    <property type="entry name" value="TrwB_TraG_TraD_VirD4"/>
    <property type="match status" value="2"/>
</dbReference>
<keyword evidence="1" id="KW-0812">Transmembrane</keyword>
<dbReference type="RefSeq" id="WP_166451036.1">
    <property type="nucleotide sequence ID" value="NZ_JAAOMA010000004.1"/>
</dbReference>
<dbReference type="Proteomes" id="UP001515641">
    <property type="component" value="Unassembled WGS sequence"/>
</dbReference>
<evidence type="ECO:0000313" key="5">
    <source>
        <dbReference type="Proteomes" id="UP001515641"/>
    </source>
</evidence>
<keyword evidence="5" id="KW-1185">Reference proteome</keyword>
<dbReference type="PANTHER" id="PTHR30121:SF6">
    <property type="entry name" value="SLR6007 PROTEIN"/>
    <property type="match status" value="1"/>
</dbReference>
<feature type="transmembrane region" description="Helical" evidence="1">
    <location>
        <begin position="20"/>
        <end position="39"/>
    </location>
</feature>
<evidence type="ECO:0000259" key="2">
    <source>
        <dbReference type="Pfam" id="PF01935"/>
    </source>
</evidence>
<feature type="domain" description="TraD/TraG TraM recognition site" evidence="3">
    <location>
        <begin position="472"/>
        <end position="600"/>
    </location>
</feature>
<comment type="caution">
    <text evidence="4">The sequence shown here is derived from an EMBL/GenBank/DDBJ whole genome shotgun (WGS) entry which is preliminary data.</text>
</comment>
<dbReference type="InterPro" id="IPR051162">
    <property type="entry name" value="T4SS_component"/>
</dbReference>
<dbReference type="Pfam" id="PF01935">
    <property type="entry name" value="DUF87"/>
    <property type="match status" value="1"/>
</dbReference>
<keyword evidence="1" id="KW-1133">Transmembrane helix</keyword>
<dbReference type="InterPro" id="IPR022458">
    <property type="entry name" value="Conjugative_coupling_TraG/TraD"/>
</dbReference>
<accession>A0ABX0L598</accession>
<dbReference type="InterPro" id="IPR027417">
    <property type="entry name" value="P-loop_NTPase"/>
</dbReference>
<evidence type="ECO:0000256" key="1">
    <source>
        <dbReference type="SAM" id="Phobius"/>
    </source>
</evidence>
<dbReference type="SUPFAM" id="SSF52540">
    <property type="entry name" value="P-loop containing nucleoside triphosphate hydrolases"/>
    <property type="match status" value="1"/>
</dbReference>
<protein>
    <submittedName>
        <fullName evidence="4">Conjugative transfer system coupling protein TraD</fullName>
    </submittedName>
</protein>
<dbReference type="NCBIfam" id="TIGR03743">
    <property type="entry name" value="SXT_TraD"/>
    <property type="match status" value="1"/>
</dbReference>
<dbReference type="Pfam" id="PF12696">
    <property type="entry name" value="TraG-D_C"/>
    <property type="match status" value="1"/>
</dbReference>
<dbReference type="InterPro" id="IPR032689">
    <property type="entry name" value="TraG-D_C"/>
</dbReference>
<name>A0ABX0L598_9NEIS</name>
<reference evidence="4 5" key="1">
    <citation type="submission" date="2020-03" db="EMBL/GenBank/DDBJ databases">
        <title>Draft genome sequence of environmentally isolated cultures.</title>
        <authorList>
            <person name="Wilson H.S."/>
            <person name="De Leon M.E."/>
        </authorList>
    </citation>
    <scope>NUCLEOTIDE SEQUENCE [LARGE SCALE GENOMIC DNA]</scope>
    <source>
        <strain evidence="4 5">HSC-31F16</strain>
    </source>
</reference>